<gene>
    <name evidence="1" type="ORF">A3A21_01380</name>
</gene>
<dbReference type="Gene3D" id="2.130.10.10">
    <property type="entry name" value="YVTN repeat-like/Quinoprotein amine dehydrogenase"/>
    <property type="match status" value="1"/>
</dbReference>
<dbReference type="Proteomes" id="UP000176996">
    <property type="component" value="Unassembled WGS sequence"/>
</dbReference>
<accession>A0A1F6BVC6</accession>
<organism evidence="1 2">
    <name type="scientific">Candidatus Jorgensenbacteria bacterium RIFCSPLOWO2_01_FULL_45_25b</name>
    <dbReference type="NCBI Taxonomy" id="1798471"/>
    <lineage>
        <taxon>Bacteria</taxon>
        <taxon>Candidatus Joergenseniibacteriota</taxon>
    </lineage>
</organism>
<dbReference type="InterPro" id="IPR015943">
    <property type="entry name" value="WD40/YVTN_repeat-like_dom_sf"/>
</dbReference>
<reference evidence="1 2" key="1">
    <citation type="journal article" date="2016" name="Nat. Commun.">
        <title>Thousands of microbial genomes shed light on interconnected biogeochemical processes in an aquifer system.</title>
        <authorList>
            <person name="Anantharaman K."/>
            <person name="Brown C.T."/>
            <person name="Hug L.A."/>
            <person name="Sharon I."/>
            <person name="Castelle C.J."/>
            <person name="Probst A.J."/>
            <person name="Thomas B.C."/>
            <person name="Singh A."/>
            <person name="Wilkins M.J."/>
            <person name="Karaoz U."/>
            <person name="Brodie E.L."/>
            <person name="Williams K.H."/>
            <person name="Hubbard S.S."/>
            <person name="Banfield J.F."/>
        </authorList>
    </citation>
    <scope>NUCLEOTIDE SEQUENCE [LARGE SCALE GENOMIC DNA]</scope>
</reference>
<comment type="caution">
    <text evidence="1">The sequence shown here is derived from an EMBL/GenBank/DDBJ whole genome shotgun (WGS) entry which is preliminary data.</text>
</comment>
<dbReference type="AlphaFoldDB" id="A0A1F6BVC6"/>
<proteinExistence type="predicted"/>
<dbReference type="EMBL" id="MFKK01000017">
    <property type="protein sequence ID" value="OGG40905.1"/>
    <property type="molecule type" value="Genomic_DNA"/>
</dbReference>
<dbReference type="STRING" id="1798471.A3A21_01380"/>
<evidence type="ECO:0000313" key="2">
    <source>
        <dbReference type="Proteomes" id="UP000176996"/>
    </source>
</evidence>
<evidence type="ECO:0000313" key="1">
    <source>
        <dbReference type="EMBL" id="OGG40905.1"/>
    </source>
</evidence>
<protein>
    <submittedName>
        <fullName evidence="1">Uncharacterized protein</fullName>
    </submittedName>
</protein>
<name>A0A1F6BVC6_9BACT</name>
<sequence>MNKHFVLNSKVRIASQTNGKHHFFGYYGTCPWNKNETKLLVLETDIIDRLPQKNDTARVCVINQETEQEEVIGETKSWNWQQGCMLQWLPPYDEQVVWNAREGEKQGAVMFNVRTKETKKISCSIYSVHPNGIEALSLDFAYLNKVREGYGYAGVAEEDEKEKGIYRINIETGERRLIISLESLKAYKTNSQMNGEVHWVDHLEYNQSGKRFCFFHRCKTKDGRFYERLYSASSDGSELRLLLDTGMVTHVAWKGDNDILTWGREESALVRISAKGGWLKYVLPIYHKLGISKFSKGILRNRIIGDKFLLIDEMSGKWEKIGEGILENGHPSFSPDKKWIITDTYPKKHWRKLILFNPNSRKNIEVGKFYALPKKGDNISGSWDLSGMRCDLHPRWNRSGTAICIDSVHEGARQVYVLDIENIIKNNG</sequence>
<dbReference type="SUPFAM" id="SSF82171">
    <property type="entry name" value="DPP6 N-terminal domain-like"/>
    <property type="match status" value="1"/>
</dbReference>